<evidence type="ECO:0000256" key="2">
    <source>
        <dbReference type="ARBA" id="ARBA00022982"/>
    </source>
</evidence>
<dbReference type="SUPFAM" id="SSF52833">
    <property type="entry name" value="Thioredoxin-like"/>
    <property type="match status" value="1"/>
</dbReference>
<evidence type="ECO:0000256" key="4">
    <source>
        <dbReference type="ARBA" id="ARBA00023284"/>
    </source>
</evidence>
<proteinExistence type="predicted"/>
<evidence type="ECO:0000259" key="5">
    <source>
        <dbReference type="PROSITE" id="PS50206"/>
    </source>
</evidence>
<dbReference type="InterPro" id="IPR001763">
    <property type="entry name" value="Rhodanese-like_dom"/>
</dbReference>
<protein>
    <submittedName>
        <fullName evidence="7">Thioredoxin domain-containing protein</fullName>
    </submittedName>
</protein>
<comment type="caution">
    <text evidence="7">The sequence shown here is derived from an EMBL/GenBank/DDBJ whole genome shotgun (WGS) entry which is preliminary data.</text>
</comment>
<sequence length="235" mass="26116">MKSFLGIATVFTLLQTIAFSQVKLNGNDFQARLDSGANVQLVDVRTAEEYKQGHLVNAKNIDFRKEDFLKQTESLDKSKPVMVYCLAGSRSAGAAKLLSENGFTEIYDLEGGYMKWNVEKKPVEGVVKSEEAVVGMPVSEYNNMLNSEQPVLVDFTAKWCAPCKAMYPTIKKIESEFAGKATVKVIDIDANKTVTEHLGIKYLPLIYLYKGGQIVWQTTGAVSEKTLRDVITKNL</sequence>
<dbReference type="InterPro" id="IPR036873">
    <property type="entry name" value="Rhodanese-like_dom_sf"/>
</dbReference>
<evidence type="ECO:0000256" key="3">
    <source>
        <dbReference type="ARBA" id="ARBA00023157"/>
    </source>
</evidence>
<dbReference type="PANTHER" id="PTHR45663">
    <property type="entry name" value="GEO12009P1"/>
    <property type="match status" value="1"/>
</dbReference>
<dbReference type="PROSITE" id="PS00194">
    <property type="entry name" value="THIOREDOXIN_1"/>
    <property type="match status" value="1"/>
</dbReference>
<dbReference type="Gene3D" id="3.40.250.10">
    <property type="entry name" value="Rhodanese-like domain"/>
    <property type="match status" value="1"/>
</dbReference>
<dbReference type="Gene3D" id="3.40.30.10">
    <property type="entry name" value="Glutaredoxin"/>
    <property type="match status" value="1"/>
</dbReference>
<keyword evidence="1" id="KW-0813">Transport</keyword>
<feature type="domain" description="Rhodanese" evidence="5">
    <location>
        <begin position="35"/>
        <end position="125"/>
    </location>
</feature>
<dbReference type="Pfam" id="PF00085">
    <property type="entry name" value="Thioredoxin"/>
    <property type="match status" value="1"/>
</dbReference>
<dbReference type="PANTHER" id="PTHR45663:SF11">
    <property type="entry name" value="GEO12009P1"/>
    <property type="match status" value="1"/>
</dbReference>
<dbReference type="SMART" id="SM00450">
    <property type="entry name" value="RHOD"/>
    <property type="match status" value="1"/>
</dbReference>
<keyword evidence="8" id="KW-1185">Reference proteome</keyword>
<dbReference type="Proteomes" id="UP001501508">
    <property type="component" value="Unassembled WGS sequence"/>
</dbReference>
<dbReference type="SUPFAM" id="SSF52821">
    <property type="entry name" value="Rhodanese/Cell cycle control phosphatase"/>
    <property type="match status" value="1"/>
</dbReference>
<dbReference type="EMBL" id="BAABEY010000024">
    <property type="protein sequence ID" value="GAA4440783.1"/>
    <property type="molecule type" value="Genomic_DNA"/>
</dbReference>
<evidence type="ECO:0000259" key="6">
    <source>
        <dbReference type="PROSITE" id="PS51352"/>
    </source>
</evidence>
<dbReference type="RefSeq" id="WP_345029607.1">
    <property type="nucleotide sequence ID" value="NZ_BAABEY010000024.1"/>
</dbReference>
<dbReference type="Pfam" id="PF00581">
    <property type="entry name" value="Rhodanese"/>
    <property type="match status" value="1"/>
</dbReference>
<keyword evidence="2" id="KW-0249">Electron transport</keyword>
<organism evidence="7 8">
    <name type="scientific">Ravibacter arvi</name>
    <dbReference type="NCBI Taxonomy" id="2051041"/>
    <lineage>
        <taxon>Bacteria</taxon>
        <taxon>Pseudomonadati</taxon>
        <taxon>Bacteroidota</taxon>
        <taxon>Cytophagia</taxon>
        <taxon>Cytophagales</taxon>
        <taxon>Spirosomataceae</taxon>
        <taxon>Ravibacter</taxon>
    </lineage>
</organism>
<evidence type="ECO:0000313" key="7">
    <source>
        <dbReference type="EMBL" id="GAA4440783.1"/>
    </source>
</evidence>
<dbReference type="InterPro" id="IPR017937">
    <property type="entry name" value="Thioredoxin_CS"/>
</dbReference>
<dbReference type="InterPro" id="IPR013766">
    <property type="entry name" value="Thioredoxin_domain"/>
</dbReference>
<dbReference type="PROSITE" id="PS51352">
    <property type="entry name" value="THIOREDOXIN_2"/>
    <property type="match status" value="1"/>
</dbReference>
<gene>
    <name evidence="7" type="ORF">GCM10023091_24920</name>
</gene>
<name>A0ABP8M169_9BACT</name>
<dbReference type="PROSITE" id="PS50206">
    <property type="entry name" value="RHODANESE_3"/>
    <property type="match status" value="1"/>
</dbReference>
<reference evidence="8" key="1">
    <citation type="journal article" date="2019" name="Int. J. Syst. Evol. Microbiol.">
        <title>The Global Catalogue of Microorganisms (GCM) 10K type strain sequencing project: providing services to taxonomists for standard genome sequencing and annotation.</title>
        <authorList>
            <consortium name="The Broad Institute Genomics Platform"/>
            <consortium name="The Broad Institute Genome Sequencing Center for Infectious Disease"/>
            <person name="Wu L."/>
            <person name="Ma J."/>
        </authorList>
    </citation>
    <scope>NUCLEOTIDE SEQUENCE [LARGE SCALE GENOMIC DNA]</scope>
    <source>
        <strain evidence="8">JCM 31920</strain>
    </source>
</reference>
<dbReference type="CDD" id="cd02947">
    <property type="entry name" value="TRX_family"/>
    <property type="match status" value="1"/>
</dbReference>
<evidence type="ECO:0000256" key="1">
    <source>
        <dbReference type="ARBA" id="ARBA00022448"/>
    </source>
</evidence>
<evidence type="ECO:0000313" key="8">
    <source>
        <dbReference type="Proteomes" id="UP001501508"/>
    </source>
</evidence>
<accession>A0ABP8M169</accession>
<dbReference type="InterPro" id="IPR036249">
    <property type="entry name" value="Thioredoxin-like_sf"/>
</dbReference>
<feature type="domain" description="Thioredoxin" evidence="6">
    <location>
        <begin position="109"/>
        <end position="235"/>
    </location>
</feature>
<dbReference type="CDD" id="cd00158">
    <property type="entry name" value="RHOD"/>
    <property type="match status" value="1"/>
</dbReference>
<keyword evidence="4" id="KW-0676">Redox-active center</keyword>
<keyword evidence="3" id="KW-1015">Disulfide bond</keyword>